<dbReference type="InterPro" id="IPR015168">
    <property type="entry name" value="SsuA/THI5"/>
</dbReference>
<feature type="domain" description="SsuA/THI5-like" evidence="2">
    <location>
        <begin position="126"/>
        <end position="262"/>
    </location>
</feature>
<dbReference type="RefSeq" id="WP_190421429.1">
    <property type="nucleotide sequence ID" value="NZ_JAAOCA010000015.1"/>
</dbReference>
<proteinExistence type="predicted"/>
<protein>
    <submittedName>
        <fullName evidence="3">ABC transporter substrate-binding protein</fullName>
    </submittedName>
</protein>
<dbReference type="Proteomes" id="UP000805841">
    <property type="component" value="Unassembled WGS sequence"/>
</dbReference>
<feature type="chain" id="PRO_5045716855" evidence="1">
    <location>
        <begin position="29"/>
        <end position="334"/>
    </location>
</feature>
<gene>
    <name evidence="3" type="ORF">HAQ05_13640</name>
</gene>
<dbReference type="PANTHER" id="PTHR30024:SF48">
    <property type="entry name" value="ABC TRANSPORTER SUBSTRATE-BINDING PROTEIN"/>
    <property type="match status" value="1"/>
</dbReference>
<evidence type="ECO:0000313" key="4">
    <source>
        <dbReference type="Proteomes" id="UP000805841"/>
    </source>
</evidence>
<accession>A0ABR7Z2R3</accession>
<keyword evidence="4" id="KW-1185">Reference proteome</keyword>
<evidence type="ECO:0000256" key="1">
    <source>
        <dbReference type="SAM" id="SignalP"/>
    </source>
</evidence>
<evidence type="ECO:0000259" key="2">
    <source>
        <dbReference type="Pfam" id="PF09084"/>
    </source>
</evidence>
<dbReference type="SUPFAM" id="SSF53850">
    <property type="entry name" value="Periplasmic binding protein-like II"/>
    <property type="match status" value="1"/>
</dbReference>
<sequence length="334" mass="36855">MKPLLRSRFAPTLLLVMGLLSGQANCWAQPPRQKLIVAMHEPVTQRLADASKAFDGASFDLEWAILPGSAAQITALYAKAIDVAYIGDTAIDFEAANSSRDWNTEGAQLVNFASWQWDYLLPGLVTAVRTDRNIQDAKDLKGKTWAFNFGGTPYALYVASLVKAGLTPKDIKPAQMTDAYVASSAFVRGDVDVLSDDYYSIRDLVEAGKAKVMWTSQEVGVPNLAVLVARPQTLVDKHDAIADLLVRFGRYHKWYLDNPQAAQAIIASTLKLSPERAAYYWASNRWQYVSINDESLAAQQKVADLFYSAGALKKKINVRALWTNQFSASTVVQP</sequence>
<evidence type="ECO:0000313" key="3">
    <source>
        <dbReference type="EMBL" id="MBD1599742.1"/>
    </source>
</evidence>
<reference evidence="3 4" key="1">
    <citation type="journal article" date="2020" name="Insects">
        <title>Bacteria Belonging to Pseudomonas typographi sp. nov. from the Bark Beetle Ips typographus Have Genomic Potential to Aid in the Host Ecology.</title>
        <authorList>
            <person name="Peral-Aranega E."/>
            <person name="Saati-Santamaria Z."/>
            <person name="Kolarik M."/>
            <person name="Rivas R."/>
            <person name="Garcia-Fraile P."/>
        </authorList>
    </citation>
    <scope>NUCLEOTIDE SEQUENCE [LARGE SCALE GENOMIC DNA]</scope>
    <source>
        <strain evidence="3 4">CA3A</strain>
    </source>
</reference>
<dbReference type="PANTHER" id="PTHR30024">
    <property type="entry name" value="ALIPHATIC SULFONATES-BINDING PROTEIN-RELATED"/>
    <property type="match status" value="1"/>
</dbReference>
<name>A0ABR7Z2R3_9PSED</name>
<feature type="signal peptide" evidence="1">
    <location>
        <begin position="1"/>
        <end position="28"/>
    </location>
</feature>
<dbReference type="EMBL" id="JAAOCA010000015">
    <property type="protein sequence ID" value="MBD1599742.1"/>
    <property type="molecule type" value="Genomic_DNA"/>
</dbReference>
<organism evidence="3 4">
    <name type="scientific">Pseudomonas typographi</name>
    <dbReference type="NCBI Taxonomy" id="2715964"/>
    <lineage>
        <taxon>Bacteria</taxon>
        <taxon>Pseudomonadati</taxon>
        <taxon>Pseudomonadota</taxon>
        <taxon>Gammaproteobacteria</taxon>
        <taxon>Pseudomonadales</taxon>
        <taxon>Pseudomonadaceae</taxon>
        <taxon>Pseudomonas</taxon>
    </lineage>
</organism>
<dbReference type="Gene3D" id="3.40.190.10">
    <property type="entry name" value="Periplasmic binding protein-like II"/>
    <property type="match status" value="2"/>
</dbReference>
<dbReference type="Pfam" id="PF09084">
    <property type="entry name" value="NMT1"/>
    <property type="match status" value="1"/>
</dbReference>
<comment type="caution">
    <text evidence="3">The sequence shown here is derived from an EMBL/GenBank/DDBJ whole genome shotgun (WGS) entry which is preliminary data.</text>
</comment>
<keyword evidence="1" id="KW-0732">Signal</keyword>